<reference evidence="1" key="2">
    <citation type="journal article" date="2015" name="Fish Shellfish Immunol.">
        <title>Early steps in the European eel (Anguilla anguilla)-Vibrio vulnificus interaction in the gills: Role of the RtxA13 toxin.</title>
        <authorList>
            <person name="Callol A."/>
            <person name="Pajuelo D."/>
            <person name="Ebbesson L."/>
            <person name="Teles M."/>
            <person name="MacKenzie S."/>
            <person name="Amaro C."/>
        </authorList>
    </citation>
    <scope>NUCLEOTIDE SEQUENCE</scope>
</reference>
<name>A0A0E9TXG0_ANGAN</name>
<organism evidence="1">
    <name type="scientific">Anguilla anguilla</name>
    <name type="common">European freshwater eel</name>
    <name type="synonym">Muraena anguilla</name>
    <dbReference type="NCBI Taxonomy" id="7936"/>
    <lineage>
        <taxon>Eukaryota</taxon>
        <taxon>Metazoa</taxon>
        <taxon>Chordata</taxon>
        <taxon>Craniata</taxon>
        <taxon>Vertebrata</taxon>
        <taxon>Euteleostomi</taxon>
        <taxon>Actinopterygii</taxon>
        <taxon>Neopterygii</taxon>
        <taxon>Teleostei</taxon>
        <taxon>Anguilliformes</taxon>
        <taxon>Anguillidae</taxon>
        <taxon>Anguilla</taxon>
    </lineage>
</organism>
<reference evidence="1" key="1">
    <citation type="submission" date="2014-11" db="EMBL/GenBank/DDBJ databases">
        <authorList>
            <person name="Amaro Gonzalez C."/>
        </authorList>
    </citation>
    <scope>NUCLEOTIDE SEQUENCE</scope>
</reference>
<dbReference type="EMBL" id="GBXM01050233">
    <property type="protein sequence ID" value="JAH58344.1"/>
    <property type="molecule type" value="Transcribed_RNA"/>
</dbReference>
<protein>
    <submittedName>
        <fullName evidence="1">Uncharacterized protein</fullName>
    </submittedName>
</protein>
<dbReference type="AlphaFoldDB" id="A0A0E9TXG0"/>
<proteinExistence type="predicted"/>
<evidence type="ECO:0000313" key="1">
    <source>
        <dbReference type="EMBL" id="JAH58344.1"/>
    </source>
</evidence>
<sequence>MKLPSLMPSNHTSCTVRHFPVFTVFKGIAVPSVPNTTL</sequence>
<accession>A0A0E9TXG0</accession>